<dbReference type="AlphaFoldDB" id="A0A4S2LG58"/>
<evidence type="ECO:0000256" key="4">
    <source>
        <dbReference type="ARBA" id="ARBA00022552"/>
    </source>
</evidence>
<dbReference type="PANTHER" id="PTHR23183:SF0">
    <property type="entry name" value="NUCLEOLAR PROTEIN 14"/>
    <property type="match status" value="1"/>
</dbReference>
<feature type="region of interest" description="Disordered" evidence="7">
    <location>
        <begin position="1"/>
        <end position="27"/>
    </location>
</feature>
<evidence type="ECO:0000313" key="9">
    <source>
        <dbReference type="Proteomes" id="UP000308267"/>
    </source>
</evidence>
<keyword evidence="3" id="KW-0690">Ribosome biogenesis</keyword>
<name>A0A4S2LG58_OPIFE</name>
<evidence type="ECO:0000256" key="6">
    <source>
        <dbReference type="ARBA" id="ARBA00024695"/>
    </source>
</evidence>
<evidence type="ECO:0008006" key="10">
    <source>
        <dbReference type="Google" id="ProtNLM"/>
    </source>
</evidence>
<dbReference type="InterPro" id="IPR007276">
    <property type="entry name" value="Nop14"/>
</dbReference>
<comment type="similarity">
    <text evidence="2">Belongs to the NOP14 family.</text>
</comment>
<dbReference type="Proteomes" id="UP000308267">
    <property type="component" value="Unassembled WGS sequence"/>
</dbReference>
<dbReference type="EMBL" id="SJOL01007473">
    <property type="protein sequence ID" value="TGZ62545.1"/>
    <property type="molecule type" value="Genomic_DNA"/>
</dbReference>
<comment type="function">
    <text evidence="6">Involved in nucleolar processing of pre-18S ribosomal RNA. Has a role in the nuclear export of 40S pre-ribosomal subunit to the cytoplasm.</text>
</comment>
<accession>A0A4S2LG58</accession>
<keyword evidence="4" id="KW-0698">rRNA processing</keyword>
<evidence type="ECO:0000256" key="7">
    <source>
        <dbReference type="SAM" id="MobiDB-lite"/>
    </source>
</evidence>
<dbReference type="GO" id="GO:0030692">
    <property type="term" value="C:Noc4p-Nop14p complex"/>
    <property type="evidence" value="ECO:0007669"/>
    <property type="project" value="TreeGrafter"/>
</dbReference>
<dbReference type="GO" id="GO:0032040">
    <property type="term" value="C:small-subunit processome"/>
    <property type="evidence" value="ECO:0007669"/>
    <property type="project" value="InterPro"/>
</dbReference>
<feature type="compositionally biased region" description="Basic residues" evidence="7">
    <location>
        <begin position="1"/>
        <end position="13"/>
    </location>
</feature>
<dbReference type="STRING" id="147828.A0A4S2LG58"/>
<organism evidence="8 9">
    <name type="scientific">Opisthorchis felineus</name>
    <dbReference type="NCBI Taxonomy" id="147828"/>
    <lineage>
        <taxon>Eukaryota</taxon>
        <taxon>Metazoa</taxon>
        <taxon>Spiralia</taxon>
        <taxon>Lophotrochozoa</taxon>
        <taxon>Platyhelminthes</taxon>
        <taxon>Trematoda</taxon>
        <taxon>Digenea</taxon>
        <taxon>Opisthorchiida</taxon>
        <taxon>Opisthorchiata</taxon>
        <taxon>Opisthorchiidae</taxon>
        <taxon>Opisthorchis</taxon>
    </lineage>
</organism>
<gene>
    <name evidence="8" type="ORF">CRM22_007389</name>
</gene>
<proteinExistence type="inferred from homology"/>
<feature type="compositionally biased region" description="Basic and acidic residues" evidence="7">
    <location>
        <begin position="352"/>
        <end position="361"/>
    </location>
</feature>
<protein>
    <recommendedName>
        <fullName evidence="10">Nucleolar protein 14</fullName>
    </recommendedName>
</protein>
<dbReference type="PANTHER" id="PTHR23183">
    <property type="entry name" value="NOP14"/>
    <property type="match status" value="1"/>
</dbReference>
<feature type="region of interest" description="Disordered" evidence="7">
    <location>
        <begin position="34"/>
        <end position="53"/>
    </location>
</feature>
<dbReference type="GO" id="GO:0030490">
    <property type="term" value="P:maturation of SSU-rRNA"/>
    <property type="evidence" value="ECO:0007669"/>
    <property type="project" value="TreeGrafter"/>
</dbReference>
<keyword evidence="9" id="KW-1185">Reference proteome</keyword>
<feature type="region of interest" description="Disordered" evidence="7">
    <location>
        <begin position="342"/>
        <end position="361"/>
    </location>
</feature>
<comment type="subcellular location">
    <subcellularLocation>
        <location evidence="1">Nucleus</location>
        <location evidence="1">Nucleolus</location>
    </subcellularLocation>
</comment>
<dbReference type="OrthoDB" id="441771at2759"/>
<evidence type="ECO:0000256" key="5">
    <source>
        <dbReference type="ARBA" id="ARBA00023242"/>
    </source>
</evidence>
<sequence>MAKKKEPHNKTSTKGKSTREKLITGQLHRLGKVGGLKDLRLGQRGRHGAPEQSALQRHIVEKLRQLDKVTFEQDEDDPMHRAAFGDGNKMNSSHFRLDDQADGGIQADAAEEFFGRARDSGSFRDALSEKIAASKLEKLKRVEENEEQRGRLKTADTEWSQKIRFMLSQIPSLKPKVVLSARSRGNQTSVAALLEELSTDRKITPADVKTSEDSEEKHLKRLQTVIENRSAAPVDHSSIPVEPVGPGNTKLTENELLRVLLRMPEYERKTVDFLADRLGQAPFCNLKDIIQHLYLAQLLVQHFHTKSTRDVRTNLTETHRSKGSAVLSPELVNVLARMWNQAGSSSSSGRPEPSKECPGDEDRNLLVLRRSMVNTELESYDKLDINWVESPTKLPREQLPFIRLACLNRLAHLSLEIHQLYSKLLPACVCAQLFASMRTSLLTLDMSRLPEKLRLLITELQLLIDATVTAPTPNPLSFNARLTILSSEQSSNARTLKKLGLVPQLEPRFEERLDARRPKAGDLKRSLKRKVAREKRGAMREIRRDGEFLAAHQLKMTKANDETRNKKTQAILNSLRAIED</sequence>
<evidence type="ECO:0000256" key="1">
    <source>
        <dbReference type="ARBA" id="ARBA00004604"/>
    </source>
</evidence>
<evidence type="ECO:0000313" key="8">
    <source>
        <dbReference type="EMBL" id="TGZ62545.1"/>
    </source>
</evidence>
<keyword evidence="5" id="KW-0539">Nucleus</keyword>
<comment type="caution">
    <text evidence="8">The sequence shown here is derived from an EMBL/GenBank/DDBJ whole genome shotgun (WGS) entry which is preliminary data.</text>
</comment>
<reference evidence="8 9" key="1">
    <citation type="journal article" date="2019" name="BMC Genomics">
        <title>New insights from Opisthorchis felineus genome: update on genomics of the epidemiologically important liver flukes.</title>
        <authorList>
            <person name="Ershov N.I."/>
            <person name="Mordvinov V.A."/>
            <person name="Prokhortchouk E.B."/>
            <person name="Pakharukova M.Y."/>
            <person name="Gunbin K.V."/>
            <person name="Ustyantsev K."/>
            <person name="Genaev M.A."/>
            <person name="Blinov A.G."/>
            <person name="Mazur A."/>
            <person name="Boulygina E."/>
            <person name="Tsygankova S."/>
            <person name="Khrameeva E."/>
            <person name="Chekanov N."/>
            <person name="Fan G."/>
            <person name="Xiao A."/>
            <person name="Zhang H."/>
            <person name="Xu X."/>
            <person name="Yang H."/>
            <person name="Solovyev V."/>
            <person name="Lee S.M."/>
            <person name="Liu X."/>
            <person name="Afonnikov D.A."/>
            <person name="Skryabin K.G."/>
        </authorList>
    </citation>
    <scope>NUCLEOTIDE SEQUENCE [LARGE SCALE GENOMIC DNA]</scope>
    <source>
        <strain evidence="8">AK-0245</strain>
        <tissue evidence="8">Whole organism</tissue>
    </source>
</reference>
<dbReference type="Pfam" id="PF04147">
    <property type="entry name" value="Nop14"/>
    <property type="match status" value="1"/>
</dbReference>
<evidence type="ECO:0000256" key="3">
    <source>
        <dbReference type="ARBA" id="ARBA00022517"/>
    </source>
</evidence>
<evidence type="ECO:0000256" key="2">
    <source>
        <dbReference type="ARBA" id="ARBA00007466"/>
    </source>
</evidence>